<evidence type="ECO:0000313" key="6">
    <source>
        <dbReference type="Proteomes" id="UP000189935"/>
    </source>
</evidence>
<dbReference type="GO" id="GO:0019752">
    <property type="term" value="P:carboxylic acid metabolic process"/>
    <property type="evidence" value="ECO:0007669"/>
    <property type="project" value="UniProtKB-ARBA"/>
</dbReference>
<accession>A0A1M6ND94</accession>
<dbReference type="AlphaFoldDB" id="A0A1M6ND94"/>
<dbReference type="Pfam" id="PF10370">
    <property type="entry name" value="Rv2993c-like_N"/>
    <property type="match status" value="1"/>
</dbReference>
<dbReference type="Proteomes" id="UP000189935">
    <property type="component" value="Chromosome I"/>
</dbReference>
<feature type="domain" description="Rv2993c-like N-terminal" evidence="4">
    <location>
        <begin position="1"/>
        <end position="63"/>
    </location>
</feature>
<evidence type="ECO:0000259" key="3">
    <source>
        <dbReference type="Pfam" id="PF01557"/>
    </source>
</evidence>
<dbReference type="RefSeq" id="WP_079537971.1">
    <property type="nucleotide sequence ID" value="NZ_LT670844.1"/>
</dbReference>
<sequence length="286" mass="30669">MKFATFRHGGREQAGLVDADKGRIVPLKATDMVDLISRFKEIAPTSSSVGASLDLDLVKLLAPIPRPRRNIFCVGKNYRDHAKEFASSGYEAGAIKGAEIDDHPAVFSKPANCVVGPGATVETHPGVTAAVDYEGELAVVIGSHGRNIKRSDAKGYIWGYTIINDVTARDRQKDHRQWYLGKALDTFCPMGPWITTADEVDAENLQLQTWVNSELRQDANTRDLIFDIPGLIETISAGLALVPGDIIATGTPAGVGLGFNPPKFLKPGDTVTISISGLGTLSNPFG</sequence>
<dbReference type="Gene3D" id="3.90.850.10">
    <property type="entry name" value="Fumarylacetoacetase-like, C-terminal domain"/>
    <property type="match status" value="1"/>
</dbReference>
<organism evidence="5 6">
    <name type="scientific">Bradyrhizobium lablabi</name>
    <dbReference type="NCBI Taxonomy" id="722472"/>
    <lineage>
        <taxon>Bacteria</taxon>
        <taxon>Pseudomonadati</taxon>
        <taxon>Pseudomonadota</taxon>
        <taxon>Alphaproteobacteria</taxon>
        <taxon>Hyphomicrobiales</taxon>
        <taxon>Nitrobacteraceae</taxon>
        <taxon>Bradyrhizobium</taxon>
    </lineage>
</organism>
<dbReference type="InterPro" id="IPR011234">
    <property type="entry name" value="Fumarylacetoacetase-like_C"/>
</dbReference>
<gene>
    <name evidence="5" type="ORF">SAMN05444159_1959</name>
</gene>
<evidence type="ECO:0000313" key="5">
    <source>
        <dbReference type="EMBL" id="SHJ93728.1"/>
    </source>
</evidence>
<proteinExistence type="inferred from homology"/>
<reference evidence="5 6" key="1">
    <citation type="submission" date="2016-11" db="EMBL/GenBank/DDBJ databases">
        <authorList>
            <person name="Jaros S."/>
            <person name="Januszkiewicz K."/>
            <person name="Wedrychowicz H."/>
        </authorList>
    </citation>
    <scope>NUCLEOTIDE SEQUENCE [LARGE SCALE GENOMIC DNA]</scope>
    <source>
        <strain evidence="5 6">GAS499</strain>
    </source>
</reference>
<dbReference type="InterPro" id="IPR018833">
    <property type="entry name" value="Rv2993c-like_N"/>
</dbReference>
<keyword evidence="2" id="KW-0479">Metal-binding</keyword>
<dbReference type="PANTHER" id="PTHR11820">
    <property type="entry name" value="ACYLPYRUVASE"/>
    <property type="match status" value="1"/>
</dbReference>
<dbReference type="InterPro" id="IPR036663">
    <property type="entry name" value="Fumarylacetoacetase_C_sf"/>
</dbReference>
<dbReference type="SUPFAM" id="SSF56529">
    <property type="entry name" value="FAH"/>
    <property type="match status" value="1"/>
</dbReference>
<dbReference type="GO" id="GO:0046872">
    <property type="term" value="F:metal ion binding"/>
    <property type="evidence" value="ECO:0007669"/>
    <property type="project" value="UniProtKB-KW"/>
</dbReference>
<evidence type="ECO:0000256" key="1">
    <source>
        <dbReference type="ARBA" id="ARBA00010211"/>
    </source>
</evidence>
<feature type="domain" description="Fumarylacetoacetase-like C-terminal" evidence="3">
    <location>
        <begin position="71"/>
        <end position="284"/>
    </location>
</feature>
<dbReference type="GO" id="GO:0018773">
    <property type="term" value="F:acetylpyruvate hydrolase activity"/>
    <property type="evidence" value="ECO:0007669"/>
    <property type="project" value="TreeGrafter"/>
</dbReference>
<dbReference type="GO" id="GO:0016853">
    <property type="term" value="F:isomerase activity"/>
    <property type="evidence" value="ECO:0007669"/>
    <property type="project" value="UniProtKB-ARBA"/>
</dbReference>
<comment type="similarity">
    <text evidence="1">Belongs to the FAH family.</text>
</comment>
<name>A0A1M6ND94_9BRAD</name>
<dbReference type="EMBL" id="LT670844">
    <property type="protein sequence ID" value="SHJ93728.1"/>
    <property type="molecule type" value="Genomic_DNA"/>
</dbReference>
<dbReference type="FunFam" id="3.90.850.10:FF:000002">
    <property type="entry name" value="2-hydroxyhepta-2,4-diene-1,7-dioate isomerase"/>
    <property type="match status" value="1"/>
</dbReference>
<dbReference type="PANTHER" id="PTHR11820:SF7">
    <property type="entry name" value="ACYLPYRUVASE FAHD1, MITOCHONDRIAL"/>
    <property type="match status" value="1"/>
</dbReference>
<dbReference type="OrthoDB" id="5197601at2"/>
<dbReference type="Pfam" id="PF01557">
    <property type="entry name" value="FAA_hydrolase"/>
    <property type="match status" value="1"/>
</dbReference>
<evidence type="ECO:0000259" key="4">
    <source>
        <dbReference type="Pfam" id="PF10370"/>
    </source>
</evidence>
<evidence type="ECO:0000256" key="2">
    <source>
        <dbReference type="ARBA" id="ARBA00022723"/>
    </source>
</evidence>
<protein>
    <submittedName>
        <fullName evidence="5">2-keto-4-pentenoate hydratase/2-oxohepta-3-ene-1,7-dioic acid hydratase (Catechol pathway)</fullName>
    </submittedName>
</protein>